<keyword evidence="3" id="KW-1185">Reference proteome</keyword>
<evidence type="ECO:0000256" key="1">
    <source>
        <dbReference type="SAM" id="MobiDB-lite"/>
    </source>
</evidence>
<sequence>MAANVPPMSKTGMHAELQTDTQTSRPTLLTDVDETHWSPSAIARRMASQQCPLEIFEESIRSFVLKKVPNHKVETQNQLHPLVRVWGSGSLFVIDSRSSPRSERIAEDADDLPAKKETFSNKQRKGRKHFEDNANKMLASLFGILSTKPNQKIN</sequence>
<proteinExistence type="predicted"/>
<reference evidence="2 3" key="1">
    <citation type="journal article" date="2023" name="Nucleic Acids Res.">
        <title>The hologenome of Daphnia magna reveals possible DNA methylation and microbiome-mediated evolution of the host genome.</title>
        <authorList>
            <person name="Chaturvedi A."/>
            <person name="Li X."/>
            <person name="Dhandapani V."/>
            <person name="Marshall H."/>
            <person name="Kissane S."/>
            <person name="Cuenca-Cambronero M."/>
            <person name="Asole G."/>
            <person name="Calvet F."/>
            <person name="Ruiz-Romero M."/>
            <person name="Marangio P."/>
            <person name="Guigo R."/>
            <person name="Rago D."/>
            <person name="Mirbahai L."/>
            <person name="Eastwood N."/>
            <person name="Colbourne J.K."/>
            <person name="Zhou J."/>
            <person name="Mallon E."/>
            <person name="Orsini L."/>
        </authorList>
    </citation>
    <scope>NUCLEOTIDE SEQUENCE [LARGE SCALE GENOMIC DNA]</scope>
    <source>
        <strain evidence="2">LRV0_1</strain>
    </source>
</reference>
<evidence type="ECO:0000313" key="2">
    <source>
        <dbReference type="EMBL" id="KAK4011991.1"/>
    </source>
</evidence>
<dbReference type="Proteomes" id="UP001234178">
    <property type="component" value="Unassembled WGS sequence"/>
</dbReference>
<evidence type="ECO:0000313" key="3">
    <source>
        <dbReference type="Proteomes" id="UP001234178"/>
    </source>
</evidence>
<protein>
    <submittedName>
        <fullName evidence="2">Uncharacterized protein</fullName>
    </submittedName>
</protein>
<feature type="compositionally biased region" description="Basic and acidic residues" evidence="1">
    <location>
        <begin position="98"/>
        <end position="119"/>
    </location>
</feature>
<feature type="region of interest" description="Disordered" evidence="1">
    <location>
        <begin position="97"/>
        <end position="130"/>
    </location>
</feature>
<gene>
    <name evidence="2" type="ORF">OUZ56_021093</name>
</gene>
<organism evidence="2 3">
    <name type="scientific">Daphnia magna</name>
    <dbReference type="NCBI Taxonomy" id="35525"/>
    <lineage>
        <taxon>Eukaryota</taxon>
        <taxon>Metazoa</taxon>
        <taxon>Ecdysozoa</taxon>
        <taxon>Arthropoda</taxon>
        <taxon>Crustacea</taxon>
        <taxon>Branchiopoda</taxon>
        <taxon>Diplostraca</taxon>
        <taxon>Cladocera</taxon>
        <taxon>Anomopoda</taxon>
        <taxon>Daphniidae</taxon>
        <taxon>Daphnia</taxon>
    </lineage>
</organism>
<comment type="caution">
    <text evidence="2">The sequence shown here is derived from an EMBL/GenBank/DDBJ whole genome shotgun (WGS) entry which is preliminary data.</text>
</comment>
<feature type="region of interest" description="Disordered" evidence="1">
    <location>
        <begin position="1"/>
        <end position="25"/>
    </location>
</feature>
<name>A0ABQ9ZGD7_9CRUS</name>
<dbReference type="EMBL" id="JAOYFB010000003">
    <property type="protein sequence ID" value="KAK4011991.1"/>
    <property type="molecule type" value="Genomic_DNA"/>
</dbReference>
<accession>A0ABQ9ZGD7</accession>